<dbReference type="InterPro" id="IPR044808">
    <property type="entry name" value="ERF_plant"/>
</dbReference>
<accession>A0A368S639</accession>
<feature type="compositionally biased region" description="Low complexity" evidence="6">
    <location>
        <begin position="9"/>
        <end position="21"/>
    </location>
</feature>
<dbReference type="PANTHER" id="PTHR31190:SF367">
    <property type="entry name" value="AP2_ERF DOMAIN-CONTAINING PROTEIN"/>
    <property type="match status" value="1"/>
</dbReference>
<dbReference type="SMART" id="SM00380">
    <property type="entry name" value="AP2"/>
    <property type="match status" value="1"/>
</dbReference>
<reference evidence="8" key="1">
    <citation type="journal article" date="2012" name="Nat. Biotechnol.">
        <title>Reference genome sequence of the model plant Setaria.</title>
        <authorList>
            <person name="Bennetzen J.L."/>
            <person name="Schmutz J."/>
            <person name="Wang H."/>
            <person name="Percifield R."/>
            <person name="Hawkins J."/>
            <person name="Pontaroli A.C."/>
            <person name="Estep M."/>
            <person name="Feng L."/>
            <person name="Vaughn J.N."/>
            <person name="Grimwood J."/>
            <person name="Jenkins J."/>
            <person name="Barry K."/>
            <person name="Lindquist E."/>
            <person name="Hellsten U."/>
            <person name="Deshpande S."/>
            <person name="Wang X."/>
            <person name="Wu X."/>
            <person name="Mitros T."/>
            <person name="Triplett J."/>
            <person name="Yang X."/>
            <person name="Ye C.Y."/>
            <person name="Mauro-Herrera M."/>
            <person name="Wang L."/>
            <person name="Li P."/>
            <person name="Sharma M."/>
            <person name="Sharma R."/>
            <person name="Ronald P.C."/>
            <person name="Panaud O."/>
            <person name="Kellogg E.A."/>
            <person name="Brutnell T.P."/>
            <person name="Doust A.N."/>
            <person name="Tuskan G.A."/>
            <person name="Rokhsar D."/>
            <person name="Devos K.M."/>
        </authorList>
    </citation>
    <scope>NUCLEOTIDE SEQUENCE [LARGE SCALE GENOMIC DNA]</scope>
    <source>
        <strain evidence="8">Yugu1</strain>
    </source>
</reference>
<evidence type="ECO:0000256" key="5">
    <source>
        <dbReference type="ARBA" id="ARBA00023242"/>
    </source>
</evidence>
<keyword evidence="2" id="KW-0805">Transcription regulation</keyword>
<feature type="domain" description="AP2/ERF" evidence="7">
    <location>
        <begin position="48"/>
        <end position="88"/>
    </location>
</feature>
<reference evidence="8" key="2">
    <citation type="submission" date="2015-07" db="EMBL/GenBank/DDBJ databases">
        <authorList>
            <person name="Noorani M."/>
        </authorList>
    </citation>
    <scope>NUCLEOTIDE SEQUENCE</scope>
    <source>
        <strain evidence="8">Yugu1</strain>
    </source>
</reference>
<dbReference type="GO" id="GO:0003677">
    <property type="term" value="F:DNA binding"/>
    <property type="evidence" value="ECO:0007669"/>
    <property type="project" value="UniProtKB-KW"/>
</dbReference>
<protein>
    <recommendedName>
        <fullName evidence="7">AP2/ERF domain-containing protein</fullName>
    </recommendedName>
</protein>
<feature type="compositionally biased region" description="Pro residues" evidence="6">
    <location>
        <begin position="93"/>
        <end position="106"/>
    </location>
</feature>
<dbReference type="SUPFAM" id="SSF54171">
    <property type="entry name" value="DNA-binding domain"/>
    <property type="match status" value="1"/>
</dbReference>
<dbReference type="EMBL" id="CM003535">
    <property type="protein sequence ID" value="RCV37877.1"/>
    <property type="molecule type" value="Genomic_DNA"/>
</dbReference>
<dbReference type="Gene3D" id="3.30.730.10">
    <property type="entry name" value="AP2/ERF domain"/>
    <property type="match status" value="1"/>
</dbReference>
<evidence type="ECO:0000256" key="2">
    <source>
        <dbReference type="ARBA" id="ARBA00023015"/>
    </source>
</evidence>
<evidence type="ECO:0000256" key="4">
    <source>
        <dbReference type="ARBA" id="ARBA00023163"/>
    </source>
</evidence>
<dbReference type="InterPro" id="IPR016177">
    <property type="entry name" value="DNA-bd_dom_sf"/>
</dbReference>
<feature type="region of interest" description="Disordered" evidence="6">
    <location>
        <begin position="1"/>
        <end position="45"/>
    </location>
</feature>
<organism evidence="8">
    <name type="scientific">Setaria italica</name>
    <name type="common">Foxtail millet</name>
    <name type="synonym">Panicum italicum</name>
    <dbReference type="NCBI Taxonomy" id="4555"/>
    <lineage>
        <taxon>Eukaryota</taxon>
        <taxon>Viridiplantae</taxon>
        <taxon>Streptophyta</taxon>
        <taxon>Embryophyta</taxon>
        <taxon>Tracheophyta</taxon>
        <taxon>Spermatophyta</taxon>
        <taxon>Magnoliopsida</taxon>
        <taxon>Liliopsida</taxon>
        <taxon>Poales</taxon>
        <taxon>Poaceae</taxon>
        <taxon>PACMAD clade</taxon>
        <taxon>Panicoideae</taxon>
        <taxon>Panicodae</taxon>
        <taxon>Paniceae</taxon>
        <taxon>Cenchrinae</taxon>
        <taxon>Setaria</taxon>
    </lineage>
</organism>
<name>A0A368S639_SETIT</name>
<dbReference type="PRINTS" id="PR00367">
    <property type="entry name" value="ETHRSPELEMNT"/>
</dbReference>
<dbReference type="CDD" id="cd00018">
    <property type="entry name" value="AP2"/>
    <property type="match status" value="1"/>
</dbReference>
<dbReference type="GO" id="GO:0009873">
    <property type="term" value="P:ethylene-activated signaling pathway"/>
    <property type="evidence" value="ECO:0007669"/>
    <property type="project" value="InterPro"/>
</dbReference>
<evidence type="ECO:0000256" key="3">
    <source>
        <dbReference type="ARBA" id="ARBA00023125"/>
    </source>
</evidence>
<dbReference type="GO" id="GO:0003700">
    <property type="term" value="F:DNA-binding transcription factor activity"/>
    <property type="evidence" value="ECO:0007669"/>
    <property type="project" value="InterPro"/>
</dbReference>
<evidence type="ECO:0000259" key="7">
    <source>
        <dbReference type="PROSITE" id="PS51032"/>
    </source>
</evidence>
<comment type="subcellular location">
    <subcellularLocation>
        <location evidence="1">Nucleus</location>
    </subcellularLocation>
</comment>
<dbReference type="STRING" id="4555.A0A368S639"/>
<evidence type="ECO:0000256" key="1">
    <source>
        <dbReference type="ARBA" id="ARBA00004123"/>
    </source>
</evidence>
<keyword evidence="4" id="KW-0804">Transcription</keyword>
<dbReference type="PANTHER" id="PTHR31190">
    <property type="entry name" value="DNA-BINDING DOMAIN"/>
    <property type="match status" value="1"/>
</dbReference>
<feature type="region of interest" description="Disordered" evidence="6">
    <location>
        <begin position="85"/>
        <end position="129"/>
    </location>
</feature>
<dbReference type="InterPro" id="IPR036955">
    <property type="entry name" value="AP2/ERF_dom_sf"/>
</dbReference>
<dbReference type="SMR" id="A0A368S639"/>
<feature type="compositionally biased region" description="Polar residues" evidence="6">
    <location>
        <begin position="27"/>
        <end position="39"/>
    </location>
</feature>
<dbReference type="GO" id="GO:0005634">
    <property type="term" value="C:nucleus"/>
    <property type="evidence" value="ECO:0007669"/>
    <property type="project" value="UniProtKB-SubCell"/>
</dbReference>
<sequence>MEADDESSDSFSSSSPASSSDVEMVSATMSSEQLWQKASTAVKRRPESFIGVSKRPWGKFAAEIRDSTRKGARVWLGTFDTPEAAALAASPTTRPPSPRAAPPPSSTSPSSACGSRWGRSRSPAARGPAWTMAASAARGGIAVSLLRHGGARGPRLGADYLEELLRVSSELHY</sequence>
<evidence type="ECO:0000313" key="8">
    <source>
        <dbReference type="EMBL" id="RCV37877.1"/>
    </source>
</evidence>
<dbReference type="AlphaFoldDB" id="A0A368S639"/>
<evidence type="ECO:0000256" key="6">
    <source>
        <dbReference type="SAM" id="MobiDB-lite"/>
    </source>
</evidence>
<dbReference type="InterPro" id="IPR001471">
    <property type="entry name" value="AP2/ERF_dom"/>
</dbReference>
<keyword evidence="5" id="KW-0539">Nucleus</keyword>
<gene>
    <name evidence="8" type="ORF">SETIT_8G097900v2</name>
</gene>
<dbReference type="PROSITE" id="PS51032">
    <property type="entry name" value="AP2_ERF"/>
    <property type="match status" value="1"/>
</dbReference>
<proteinExistence type="predicted"/>
<dbReference type="Pfam" id="PF00847">
    <property type="entry name" value="AP2"/>
    <property type="match status" value="1"/>
</dbReference>
<keyword evidence="3" id="KW-0238">DNA-binding</keyword>